<dbReference type="Pfam" id="PF17749">
    <property type="entry name" value="MIP-T3_C"/>
    <property type="match status" value="1"/>
</dbReference>
<keyword evidence="4" id="KW-1185">Reference proteome</keyword>
<gene>
    <name evidence="3" type="ORF">ECPE_LOCUS14204</name>
</gene>
<evidence type="ECO:0000256" key="1">
    <source>
        <dbReference type="SAM" id="Coils"/>
    </source>
</evidence>
<evidence type="ECO:0000313" key="4">
    <source>
        <dbReference type="Proteomes" id="UP000272942"/>
    </source>
</evidence>
<proteinExistence type="predicted"/>
<dbReference type="EMBL" id="UZAN01056953">
    <property type="protein sequence ID" value="VDP91476.1"/>
    <property type="molecule type" value="Genomic_DNA"/>
</dbReference>
<reference evidence="3 4" key="2">
    <citation type="submission" date="2018-11" db="EMBL/GenBank/DDBJ databases">
        <authorList>
            <consortium name="Pathogen Informatics"/>
        </authorList>
    </citation>
    <scope>NUCLEOTIDE SEQUENCE [LARGE SCALE GENOMIC DNA]</scope>
    <source>
        <strain evidence="3 4">Egypt</strain>
    </source>
</reference>
<name>A0A183B4R9_9TREM</name>
<dbReference type="GO" id="GO:0008017">
    <property type="term" value="F:microtubule binding"/>
    <property type="evidence" value="ECO:0007669"/>
    <property type="project" value="InterPro"/>
</dbReference>
<dbReference type="GO" id="GO:0060271">
    <property type="term" value="P:cilium assembly"/>
    <property type="evidence" value="ECO:0007669"/>
    <property type="project" value="TreeGrafter"/>
</dbReference>
<evidence type="ECO:0000313" key="3">
    <source>
        <dbReference type="EMBL" id="VDP91476.1"/>
    </source>
</evidence>
<evidence type="ECO:0000313" key="5">
    <source>
        <dbReference type="WBParaSite" id="ECPE_0001424401-mRNA-1"/>
    </source>
</evidence>
<protein>
    <submittedName>
        <fullName evidence="5">MIP-T3_C domain-containing protein</fullName>
    </submittedName>
</protein>
<dbReference type="Proteomes" id="UP000272942">
    <property type="component" value="Unassembled WGS sequence"/>
</dbReference>
<dbReference type="GO" id="GO:0036064">
    <property type="term" value="C:ciliary basal body"/>
    <property type="evidence" value="ECO:0007669"/>
    <property type="project" value="TreeGrafter"/>
</dbReference>
<feature type="domain" description="TRAF3-interacting protein 1 C-terminal" evidence="2">
    <location>
        <begin position="41"/>
        <end position="191"/>
    </location>
</feature>
<feature type="coiled-coil region" evidence="1">
    <location>
        <begin position="112"/>
        <end position="146"/>
    </location>
</feature>
<dbReference type="GO" id="GO:0070507">
    <property type="term" value="P:regulation of microtubule cytoskeleton organization"/>
    <property type="evidence" value="ECO:0007669"/>
    <property type="project" value="TreeGrafter"/>
</dbReference>
<dbReference type="GO" id="GO:0030992">
    <property type="term" value="C:intraciliary transport particle B"/>
    <property type="evidence" value="ECO:0007669"/>
    <property type="project" value="TreeGrafter"/>
</dbReference>
<dbReference type="OrthoDB" id="10258914at2759"/>
<dbReference type="PANTHER" id="PTHR31363:SF0">
    <property type="entry name" value="TRAF3-INTERACTING PROTEIN 1"/>
    <property type="match status" value="1"/>
</dbReference>
<sequence length="198" mass="22494">MHRTSGSAGQRTVGLIITEAQQESDDDDDAQFVIEETVSGDTGGLVNKMLQSKREFEGGNLMPHVSEDLHTMGTVDELSRQRERAQIEKEVTKLCETLQTLSRSAMPLGKLMDFVQEDLESMQQEYERWASENQSLKIKLREEESRTQAAIEPLKAQLKELQNYAAEQRKAISTFKAKILTNEERIQDLLAKSLERAH</sequence>
<dbReference type="AlphaFoldDB" id="A0A183B4R9"/>
<dbReference type="PANTHER" id="PTHR31363">
    <property type="entry name" value="TRAF3-INTERACTING PROTEIN 1"/>
    <property type="match status" value="1"/>
</dbReference>
<dbReference type="GO" id="GO:0005930">
    <property type="term" value="C:axoneme"/>
    <property type="evidence" value="ECO:0007669"/>
    <property type="project" value="TreeGrafter"/>
</dbReference>
<dbReference type="InterPro" id="IPR018799">
    <property type="entry name" value="TRAF3IP1"/>
</dbReference>
<dbReference type="InterPro" id="IPR041476">
    <property type="entry name" value="TRAF3IP1_C"/>
</dbReference>
<keyword evidence="1" id="KW-0175">Coiled coil</keyword>
<reference evidence="5" key="1">
    <citation type="submission" date="2016-06" db="UniProtKB">
        <authorList>
            <consortium name="WormBaseParasite"/>
        </authorList>
    </citation>
    <scope>IDENTIFICATION</scope>
</reference>
<evidence type="ECO:0000259" key="2">
    <source>
        <dbReference type="Pfam" id="PF17749"/>
    </source>
</evidence>
<dbReference type="GO" id="GO:0042073">
    <property type="term" value="P:intraciliary transport"/>
    <property type="evidence" value="ECO:0007669"/>
    <property type="project" value="TreeGrafter"/>
</dbReference>
<organism evidence="5">
    <name type="scientific">Echinostoma caproni</name>
    <dbReference type="NCBI Taxonomy" id="27848"/>
    <lineage>
        <taxon>Eukaryota</taxon>
        <taxon>Metazoa</taxon>
        <taxon>Spiralia</taxon>
        <taxon>Lophotrochozoa</taxon>
        <taxon>Platyhelminthes</taxon>
        <taxon>Trematoda</taxon>
        <taxon>Digenea</taxon>
        <taxon>Plagiorchiida</taxon>
        <taxon>Echinostomata</taxon>
        <taxon>Echinostomatoidea</taxon>
        <taxon>Echinostomatidae</taxon>
        <taxon>Echinostoma</taxon>
    </lineage>
</organism>
<dbReference type="WBParaSite" id="ECPE_0001424401-mRNA-1">
    <property type="protein sequence ID" value="ECPE_0001424401-mRNA-1"/>
    <property type="gene ID" value="ECPE_0001424401"/>
</dbReference>
<accession>A0A183B4R9</accession>